<dbReference type="EMBL" id="JAPPUY010000001">
    <property type="protein sequence ID" value="MCY4743528.1"/>
    <property type="molecule type" value="Genomic_DNA"/>
</dbReference>
<comment type="caution">
    <text evidence="1">The sequence shown here is derived from an EMBL/GenBank/DDBJ whole genome shotgun (WGS) entry which is preliminary data.</text>
</comment>
<reference evidence="1" key="1">
    <citation type="submission" date="2022-08" db="EMBL/GenBank/DDBJ databases">
        <title>Genome sequencing of Pelomonas sp. UHG3.</title>
        <authorList>
            <person name="So Y."/>
        </authorList>
    </citation>
    <scope>NUCLEOTIDE SEQUENCE</scope>
    <source>
        <strain evidence="1">UHG3</strain>
    </source>
</reference>
<accession>A0ACC6C548</accession>
<protein>
    <submittedName>
        <fullName evidence="1">Heparinase II/III family protein</fullName>
    </submittedName>
</protein>
<proteinExistence type="predicted"/>
<gene>
    <name evidence="1" type="ORF">NYO99_00920</name>
</gene>
<keyword evidence="2" id="KW-1185">Reference proteome</keyword>
<organism evidence="1 2">
    <name type="scientific">Roseateles hydrophilus</name>
    <dbReference type="NCBI Taxonomy" id="2975054"/>
    <lineage>
        <taxon>Bacteria</taxon>
        <taxon>Pseudomonadati</taxon>
        <taxon>Pseudomonadota</taxon>
        <taxon>Betaproteobacteria</taxon>
        <taxon>Burkholderiales</taxon>
        <taxon>Sphaerotilaceae</taxon>
        <taxon>Roseateles</taxon>
    </lineage>
</organism>
<evidence type="ECO:0000313" key="1">
    <source>
        <dbReference type="EMBL" id="MCY4743528.1"/>
    </source>
</evidence>
<evidence type="ECO:0000313" key="2">
    <source>
        <dbReference type="Proteomes" id="UP001076464"/>
    </source>
</evidence>
<name>A0ACC6C548_9BURK</name>
<dbReference type="Proteomes" id="UP001076464">
    <property type="component" value="Unassembled WGS sequence"/>
</dbReference>
<sequence length="573" mass="62872">MARQVDRPSWVVGWLHDYVNADGSPRVWRPDNRPSDADTSEAGRKVREGWTFAFRSRHIEAVRDAAWLYRAMGEEHYARWAISQLTFYATHYAQWPLQRRLGLSRLMGQNLDEATVIIQLAQAARAVRPLVSAQEWALWRDSLFVPVADTLRSSVTGLSNISVWQRSALGVVALLLDDTGMWRDAVDGPTGFKALIEQGLTRDGIWYEGSFGYNAYLVRAALPVLQAAAEAGRGAELAAAAQRLRLALTVPLALRFDDNSLPNPGDSTSRIRVPDLPLLAEARTVLPTPWSEAAALRHPGWADVWSPPSANDGTLPPLPAVQSMALPDMSMAVLKGSPPGWQVFAHWGQRTQHHAQREALNLEMYWRGQPVSRDPGTVYYGSPLHNGYFTQPAAHNVPFVNDKGQQGWAPGELLDFDAATSSLSVLQPRYNADAGVDRVTSLSDGRLRDSVKFRVRTGVRPPSSMGLAWHFDCRMTIDDGLAPRPTGTLPPGEGFQHWTDVRAFAANASLTMTLHCPGGALRLRVAAPGPLEVFKARAPSLPAGTFRDAVYLRAPFATSGFESVFAPLVEAAP</sequence>